<comment type="subcellular location">
    <subcellularLocation>
        <location evidence="1 7">Cell outer membrane</location>
        <topology evidence="1 7">Multi-pass membrane protein</topology>
    </subcellularLocation>
</comment>
<evidence type="ECO:0000256" key="1">
    <source>
        <dbReference type="ARBA" id="ARBA00004571"/>
    </source>
</evidence>
<keyword evidence="2 7" id="KW-0813">Transport</keyword>
<dbReference type="Gene3D" id="2.170.130.10">
    <property type="entry name" value="TonB-dependent receptor, plug domain"/>
    <property type="match status" value="1"/>
</dbReference>
<dbReference type="InterPro" id="IPR036942">
    <property type="entry name" value="Beta-barrel_TonB_sf"/>
</dbReference>
<dbReference type="SUPFAM" id="SSF56935">
    <property type="entry name" value="Porins"/>
    <property type="match status" value="1"/>
</dbReference>
<dbReference type="STRING" id="762486.SAMN05444411_1028"/>
<evidence type="ECO:0000256" key="6">
    <source>
        <dbReference type="ARBA" id="ARBA00023237"/>
    </source>
</evidence>
<dbReference type="InterPro" id="IPR012910">
    <property type="entry name" value="Plug_dom"/>
</dbReference>
<dbReference type="PROSITE" id="PS52016">
    <property type="entry name" value="TONB_DEPENDENT_REC_3"/>
    <property type="match status" value="1"/>
</dbReference>
<dbReference type="Gene3D" id="2.60.40.1120">
    <property type="entry name" value="Carboxypeptidase-like, regulatory domain"/>
    <property type="match status" value="1"/>
</dbReference>
<feature type="signal peptide" evidence="9">
    <location>
        <begin position="1"/>
        <end position="21"/>
    </location>
</feature>
<dbReference type="EMBL" id="FNNJ01000002">
    <property type="protein sequence ID" value="SDW70197.1"/>
    <property type="molecule type" value="Genomic_DNA"/>
</dbReference>
<dbReference type="AlphaFoldDB" id="A0A1H2VPI7"/>
<feature type="region of interest" description="Disordered" evidence="8">
    <location>
        <begin position="516"/>
        <end position="542"/>
    </location>
</feature>
<reference evidence="11 12" key="1">
    <citation type="submission" date="2016-10" db="EMBL/GenBank/DDBJ databases">
        <authorList>
            <person name="de Groot N.N."/>
        </authorList>
    </citation>
    <scope>NUCLEOTIDE SEQUENCE [LARGE SCALE GENOMIC DNA]</scope>
    <source>
        <strain evidence="11 12">DSM 24956</strain>
    </source>
</reference>
<evidence type="ECO:0000313" key="11">
    <source>
        <dbReference type="EMBL" id="SDW70197.1"/>
    </source>
</evidence>
<keyword evidence="6 7" id="KW-0998">Cell outer membrane</keyword>
<dbReference type="InterPro" id="IPR039426">
    <property type="entry name" value="TonB-dep_rcpt-like"/>
</dbReference>
<dbReference type="InterPro" id="IPR023996">
    <property type="entry name" value="TonB-dep_OMP_SusC/RagA"/>
</dbReference>
<evidence type="ECO:0000256" key="4">
    <source>
        <dbReference type="ARBA" id="ARBA00022692"/>
    </source>
</evidence>
<evidence type="ECO:0000256" key="2">
    <source>
        <dbReference type="ARBA" id="ARBA00022448"/>
    </source>
</evidence>
<keyword evidence="5 7" id="KW-0472">Membrane</keyword>
<gene>
    <name evidence="11" type="ORF">SAMN05444411_1028</name>
</gene>
<evidence type="ECO:0000313" key="12">
    <source>
        <dbReference type="Proteomes" id="UP000199595"/>
    </source>
</evidence>
<dbReference type="GO" id="GO:0009279">
    <property type="term" value="C:cell outer membrane"/>
    <property type="evidence" value="ECO:0007669"/>
    <property type="project" value="UniProtKB-SubCell"/>
</dbReference>
<dbReference type="Proteomes" id="UP000199595">
    <property type="component" value="Unassembled WGS sequence"/>
</dbReference>
<evidence type="ECO:0000256" key="5">
    <source>
        <dbReference type="ARBA" id="ARBA00023136"/>
    </source>
</evidence>
<dbReference type="NCBIfam" id="TIGR04057">
    <property type="entry name" value="SusC_RagA_signa"/>
    <property type="match status" value="1"/>
</dbReference>
<dbReference type="Pfam" id="PF07715">
    <property type="entry name" value="Plug"/>
    <property type="match status" value="1"/>
</dbReference>
<feature type="domain" description="TonB-dependent receptor plug" evidence="10">
    <location>
        <begin position="116"/>
        <end position="219"/>
    </location>
</feature>
<dbReference type="SUPFAM" id="SSF49464">
    <property type="entry name" value="Carboxypeptidase regulatory domain-like"/>
    <property type="match status" value="1"/>
</dbReference>
<keyword evidence="4 7" id="KW-0812">Transmembrane</keyword>
<name>A0A1H2VPI7_9FLAO</name>
<dbReference type="Pfam" id="PF13715">
    <property type="entry name" value="CarbopepD_reg_2"/>
    <property type="match status" value="1"/>
</dbReference>
<feature type="chain" id="PRO_5011719402" evidence="9">
    <location>
        <begin position="22"/>
        <end position="997"/>
    </location>
</feature>
<dbReference type="InterPro" id="IPR037066">
    <property type="entry name" value="Plug_dom_sf"/>
</dbReference>
<keyword evidence="12" id="KW-1185">Reference proteome</keyword>
<protein>
    <submittedName>
        <fullName evidence="11">TonB-linked outer membrane protein, SusC/RagA family</fullName>
    </submittedName>
</protein>
<evidence type="ECO:0000256" key="7">
    <source>
        <dbReference type="PROSITE-ProRule" id="PRU01360"/>
    </source>
</evidence>
<dbReference type="Gene3D" id="2.40.170.20">
    <property type="entry name" value="TonB-dependent receptor, beta-barrel domain"/>
    <property type="match status" value="1"/>
</dbReference>
<dbReference type="RefSeq" id="WP_090120426.1">
    <property type="nucleotide sequence ID" value="NZ_FNNJ01000002.1"/>
</dbReference>
<accession>A0A1H2VPI7</accession>
<dbReference type="NCBIfam" id="TIGR04056">
    <property type="entry name" value="OMP_RagA_SusC"/>
    <property type="match status" value="1"/>
</dbReference>
<evidence type="ECO:0000256" key="9">
    <source>
        <dbReference type="SAM" id="SignalP"/>
    </source>
</evidence>
<organism evidence="11 12">
    <name type="scientific">Lutibacter oricola</name>
    <dbReference type="NCBI Taxonomy" id="762486"/>
    <lineage>
        <taxon>Bacteria</taxon>
        <taxon>Pseudomonadati</taxon>
        <taxon>Bacteroidota</taxon>
        <taxon>Flavobacteriia</taxon>
        <taxon>Flavobacteriales</taxon>
        <taxon>Flavobacteriaceae</taxon>
        <taxon>Lutibacter</taxon>
    </lineage>
</organism>
<keyword evidence="3 7" id="KW-1134">Transmembrane beta strand</keyword>
<dbReference type="InterPro" id="IPR008969">
    <property type="entry name" value="CarboxyPept-like_regulatory"/>
</dbReference>
<feature type="compositionally biased region" description="Low complexity" evidence="8">
    <location>
        <begin position="533"/>
        <end position="542"/>
    </location>
</feature>
<sequence length="997" mass="107693">MTKFKFAIIALIMVCTHTISAQTTRVSGLVTDNSGQPLPGVTILVQGTTKGASTDFDGNYALENLSSQDVLVFSYVGMVSQSILVGDKTKVDVVLLASAESLDEVVIVGYGKQSRAEVTGAISTVDSEKMGALPVTNAESALQGRAAGVTIANSGVPGSSPSVLIRGLGSVGSNSPLYVIDGVIVGNLSGISPNDIESVSVLKDASTTAVYGAQGSNGVVVVTTKKGKNGKGKLSFNTYTGFQTVSERYDVLNTIDYLKYAAELGAFPNRPLSTFQTDTDWQDKIFRTGMIQDYNLSYSGGNDNSTHLFSAEYLKQEGTLINTGFERYSFRANSSAKFGKLKIGESMSISFGKQNPELNSGGRTVIEHAIKAAPYLNVYNASNLGGFQGPSSSADGQDAENPVRVQTLGDAVNKTLGIIGNIYAEYEIIEGLNFKSQVGLDYYTYNNSNFTPSFSDDSVEGSSTHAQDYAFIQRYSGYGQTIIFDNSLTYNKTLNDVHNFEVLALIEKYEGKNNSQSATSRNAVTDEVDQLSNEDSSLSSGSSEINKLGYLGRINYNYDGKYIASVSYRRDASSRFGSNKRWSNFYSASAGWNIAKEKFMEDLDFSNLKLRASYGTVGSDAIGDYLYAPSLTSGFEYPIGGAVAFGVTANGGANQDLQWETKEIINVGLDVGLFNEKFTASFEYYQNTSDDLLIYIPSVLSSGIHAGSLPVNAGSVETKGFEFVFGYNDYEGDFTWSANLNLGTSKNEVLNLGGRDDITGSGFKGGGNITRTVVGESLFHFYGLESDGIYQTQEEVDAVFWANTGQKIVQPGDIRFKDLNNDGTINSDDRTIIGNPFPELTYGLNLDAQYKNFDLSVFVTGVYGNEIFNTNTYDLVGGANRLFNISSEYNNNRWSTSNPTGTEPRILGAPQNNGVSDRFVEDGSYTRLKNISLGYTVPSELIENYFSKLRVYVSGQNLVTISDYSGLDPEIGGGEFGVDRGTYPQPKSVLVGVQVSF</sequence>
<evidence type="ECO:0000256" key="8">
    <source>
        <dbReference type="SAM" id="MobiDB-lite"/>
    </source>
</evidence>
<keyword evidence="9" id="KW-0732">Signal</keyword>
<dbReference type="OrthoDB" id="9768177at2"/>
<dbReference type="InterPro" id="IPR023997">
    <property type="entry name" value="TonB-dep_OMP_SusC/RagA_CS"/>
</dbReference>
<proteinExistence type="inferred from homology"/>
<evidence type="ECO:0000256" key="3">
    <source>
        <dbReference type="ARBA" id="ARBA00022452"/>
    </source>
</evidence>
<comment type="similarity">
    <text evidence="7">Belongs to the TonB-dependent receptor family.</text>
</comment>
<evidence type="ECO:0000259" key="10">
    <source>
        <dbReference type="Pfam" id="PF07715"/>
    </source>
</evidence>